<organism evidence="2 3">
    <name type="scientific">Anopheles melas</name>
    <dbReference type="NCBI Taxonomy" id="34690"/>
    <lineage>
        <taxon>Eukaryota</taxon>
        <taxon>Metazoa</taxon>
        <taxon>Ecdysozoa</taxon>
        <taxon>Arthropoda</taxon>
        <taxon>Hexapoda</taxon>
        <taxon>Insecta</taxon>
        <taxon>Pterygota</taxon>
        <taxon>Neoptera</taxon>
        <taxon>Endopterygota</taxon>
        <taxon>Diptera</taxon>
        <taxon>Nematocera</taxon>
        <taxon>Culicoidea</taxon>
        <taxon>Culicidae</taxon>
        <taxon>Anophelinae</taxon>
        <taxon>Anopheles</taxon>
    </lineage>
</organism>
<evidence type="ECO:0000313" key="2">
    <source>
        <dbReference type="EnsemblMetazoa" id="AMEC005897-PA"/>
    </source>
</evidence>
<keyword evidence="3" id="KW-1185">Reference proteome</keyword>
<dbReference type="VEuPathDB" id="VectorBase:AMEC005897"/>
<dbReference type="AlphaFoldDB" id="A0A182TP88"/>
<evidence type="ECO:0000313" key="3">
    <source>
        <dbReference type="Proteomes" id="UP000075902"/>
    </source>
</evidence>
<accession>A0A182TP88</accession>
<reference evidence="2" key="2">
    <citation type="submission" date="2020-05" db="UniProtKB">
        <authorList>
            <consortium name="EnsemblMetazoa"/>
        </authorList>
    </citation>
    <scope>IDENTIFICATION</scope>
    <source>
        <strain evidence="2">CM1001059</strain>
    </source>
</reference>
<sequence length="196" mass="19771">MYRLLSEEKANSGPWVTTLYPSMNNGSGGLLQPTPLLAANVSNNNNNNHSLLSGQGKQQQPATAANVGTTWKNAGNINIDLDNLLGNGAKSSRGGSGGGAGGSNAPSMNQLKSIHSSPVHQPMAAALSPQPPYGAGGMAPTPINLMMTPVQQQQQPPPVGMMMGGIGGGAFLNGNSNNAASTPTGGASFGSFNAFQ</sequence>
<dbReference type="Proteomes" id="UP000075902">
    <property type="component" value="Unassembled WGS sequence"/>
</dbReference>
<name>A0A182TP88_9DIPT</name>
<reference evidence="3" key="1">
    <citation type="submission" date="2014-01" db="EMBL/GenBank/DDBJ databases">
        <title>The Genome Sequence of Anopheles melas CM1001059_A (V2).</title>
        <authorList>
            <consortium name="The Broad Institute Genomics Platform"/>
            <person name="Neafsey D.E."/>
            <person name="Besansky N."/>
            <person name="Howell P."/>
            <person name="Walton C."/>
            <person name="Young S.K."/>
            <person name="Zeng Q."/>
            <person name="Gargeya S."/>
            <person name="Fitzgerald M."/>
            <person name="Haas B."/>
            <person name="Abouelleil A."/>
            <person name="Allen A.W."/>
            <person name="Alvarado L."/>
            <person name="Arachchi H.M."/>
            <person name="Berlin A.M."/>
            <person name="Chapman S.B."/>
            <person name="Gainer-Dewar J."/>
            <person name="Goldberg J."/>
            <person name="Griggs A."/>
            <person name="Gujja S."/>
            <person name="Hansen M."/>
            <person name="Howarth C."/>
            <person name="Imamovic A."/>
            <person name="Ireland A."/>
            <person name="Larimer J."/>
            <person name="McCowan C."/>
            <person name="Murphy C."/>
            <person name="Pearson M."/>
            <person name="Poon T.W."/>
            <person name="Priest M."/>
            <person name="Roberts A."/>
            <person name="Saif S."/>
            <person name="Shea T."/>
            <person name="Sisk P."/>
            <person name="Sykes S."/>
            <person name="Wortman J."/>
            <person name="Nusbaum C."/>
            <person name="Birren B."/>
        </authorList>
    </citation>
    <scope>NUCLEOTIDE SEQUENCE [LARGE SCALE GENOMIC DNA]</scope>
    <source>
        <strain evidence="3">CM1001059</strain>
    </source>
</reference>
<feature type="region of interest" description="Disordered" evidence="1">
    <location>
        <begin position="88"/>
        <end position="112"/>
    </location>
</feature>
<proteinExistence type="predicted"/>
<protein>
    <submittedName>
        <fullName evidence="2">Uncharacterized protein</fullName>
    </submittedName>
</protein>
<evidence type="ECO:0000256" key="1">
    <source>
        <dbReference type="SAM" id="MobiDB-lite"/>
    </source>
</evidence>
<dbReference type="EnsemblMetazoa" id="AMEC005897-RA">
    <property type="protein sequence ID" value="AMEC005897-PA"/>
    <property type="gene ID" value="AMEC005897"/>
</dbReference>